<feature type="compositionally biased region" description="Basic and acidic residues" evidence="1">
    <location>
        <begin position="80"/>
        <end position="96"/>
    </location>
</feature>
<dbReference type="KEGG" id="ela:UCREL1_3899"/>
<evidence type="ECO:0000313" key="2">
    <source>
        <dbReference type="EMBL" id="EMR69069.1"/>
    </source>
</evidence>
<gene>
    <name evidence="2" type="ORF">UCREL1_3899</name>
</gene>
<accession>M7SRG7</accession>
<feature type="region of interest" description="Disordered" evidence="1">
    <location>
        <begin position="61"/>
        <end position="104"/>
    </location>
</feature>
<keyword evidence="3" id="KW-1185">Reference proteome</keyword>
<dbReference type="eggNOG" id="ENOG502SM4W">
    <property type="taxonomic scope" value="Eukaryota"/>
</dbReference>
<organism evidence="2 3">
    <name type="scientific">Eutypa lata (strain UCR-EL1)</name>
    <name type="common">Grapevine dieback disease fungus</name>
    <name type="synonym">Eutypa armeniacae</name>
    <dbReference type="NCBI Taxonomy" id="1287681"/>
    <lineage>
        <taxon>Eukaryota</taxon>
        <taxon>Fungi</taxon>
        <taxon>Dikarya</taxon>
        <taxon>Ascomycota</taxon>
        <taxon>Pezizomycotina</taxon>
        <taxon>Sordariomycetes</taxon>
        <taxon>Xylariomycetidae</taxon>
        <taxon>Xylariales</taxon>
        <taxon>Diatrypaceae</taxon>
        <taxon>Eutypa</taxon>
    </lineage>
</organism>
<dbReference type="OMA" id="WYPWIED"/>
<protein>
    <submittedName>
        <fullName evidence="2">Uncharacterized protein</fullName>
    </submittedName>
</protein>
<dbReference type="OrthoDB" id="3001700at2759"/>
<dbReference type="EMBL" id="KB706136">
    <property type="protein sequence ID" value="EMR69069.1"/>
    <property type="molecule type" value="Genomic_DNA"/>
</dbReference>
<dbReference type="Proteomes" id="UP000012174">
    <property type="component" value="Unassembled WGS sequence"/>
</dbReference>
<reference evidence="3" key="1">
    <citation type="journal article" date="2013" name="Genome Announc.">
        <title>Draft genome sequence of the grapevine dieback fungus Eutypa lata UCR-EL1.</title>
        <authorList>
            <person name="Blanco-Ulate B."/>
            <person name="Rolshausen P.E."/>
            <person name="Cantu D."/>
        </authorList>
    </citation>
    <scope>NUCLEOTIDE SEQUENCE [LARGE SCALE GENOMIC DNA]</scope>
    <source>
        <strain evidence="3">UCR-EL1</strain>
    </source>
</reference>
<dbReference type="HOGENOM" id="CLU_121100_2_0_1"/>
<proteinExistence type="predicted"/>
<sequence>MEWTKQKYNEQYEVWWPWIEDNFLKYFTKDNKASHVTKEQLDKTKVTGVEQVDNLQDGVHNLASGQVGQGGLLQPVGDSVSKEGINRTERKGKDEQGGYLPTNVPVVSNVTGALGGLAGNKQ</sequence>
<name>M7SRG7_EUTLA</name>
<evidence type="ECO:0000313" key="3">
    <source>
        <dbReference type="Proteomes" id="UP000012174"/>
    </source>
</evidence>
<evidence type="ECO:0000256" key="1">
    <source>
        <dbReference type="SAM" id="MobiDB-lite"/>
    </source>
</evidence>
<dbReference type="AlphaFoldDB" id="M7SRG7"/>